<sequence>MTLLGLRLGSLGLLGASRTDLSRRISRQPWIRAVSLRRGLEDRSRNLKRVEDLTTDPSRFPEELGMRNSPRKRGISSNPAASQTVKKREFIGSSGPHAANEEGVSDGKIDNQPWETLGRQFDATECCTTSMERRCTKQTRYPSSVLQCLRPATGADDIWMRQSAGAPWPSVHQSPIIGSQDGLWDVPNSSLVIGGQSNGTGEDGVPRNVKESLDDLLLSPPPGP</sequence>
<feature type="compositionally biased region" description="Basic and acidic residues" evidence="1">
    <location>
        <begin position="204"/>
        <end position="213"/>
    </location>
</feature>
<keyword evidence="3" id="KW-1185">Reference proteome</keyword>
<dbReference type="RefSeq" id="XP_062688784.1">
    <property type="nucleotide sequence ID" value="XM_062838434.1"/>
</dbReference>
<reference evidence="2 3" key="1">
    <citation type="journal article" date="2023" name="Mol. Phylogenet. Evol.">
        <title>Genome-scale phylogeny and comparative genomics of the fungal order Sordariales.</title>
        <authorList>
            <person name="Hensen N."/>
            <person name="Bonometti L."/>
            <person name="Westerberg I."/>
            <person name="Brannstrom I.O."/>
            <person name="Guillou S."/>
            <person name="Cros-Aarteil S."/>
            <person name="Calhoun S."/>
            <person name="Haridas S."/>
            <person name="Kuo A."/>
            <person name="Mondo S."/>
            <person name="Pangilinan J."/>
            <person name="Riley R."/>
            <person name="LaButti K."/>
            <person name="Andreopoulos B."/>
            <person name="Lipzen A."/>
            <person name="Chen C."/>
            <person name="Yan M."/>
            <person name="Daum C."/>
            <person name="Ng V."/>
            <person name="Clum A."/>
            <person name="Steindorff A."/>
            <person name="Ohm R.A."/>
            <person name="Martin F."/>
            <person name="Silar P."/>
            <person name="Natvig D.O."/>
            <person name="Lalanne C."/>
            <person name="Gautier V."/>
            <person name="Ament-Velasquez S.L."/>
            <person name="Kruys A."/>
            <person name="Hutchinson M.I."/>
            <person name="Powell A.J."/>
            <person name="Barry K."/>
            <person name="Miller A.N."/>
            <person name="Grigoriev I.V."/>
            <person name="Debuchy R."/>
            <person name="Gladieux P."/>
            <person name="Hiltunen Thoren M."/>
            <person name="Johannesson H."/>
        </authorList>
    </citation>
    <scope>NUCLEOTIDE SEQUENCE [LARGE SCALE GENOMIC DNA]</scope>
    <source>
        <strain evidence="2 3">FGSC 10403</strain>
    </source>
</reference>
<feature type="region of interest" description="Disordered" evidence="1">
    <location>
        <begin position="51"/>
        <end position="113"/>
    </location>
</feature>
<name>A0AAJ0I0A3_9PEZI</name>
<dbReference type="Proteomes" id="UP001285908">
    <property type="component" value="Unassembled WGS sequence"/>
</dbReference>
<gene>
    <name evidence="2" type="ORF">B0T23DRAFT_399586</name>
</gene>
<evidence type="ECO:0000256" key="1">
    <source>
        <dbReference type="SAM" id="MobiDB-lite"/>
    </source>
</evidence>
<protein>
    <submittedName>
        <fullName evidence="2">Uncharacterized protein</fullName>
    </submittedName>
</protein>
<accession>A0AAJ0I0A3</accession>
<dbReference type="EMBL" id="JAULSX010000009">
    <property type="protein sequence ID" value="KAK3486021.1"/>
    <property type="molecule type" value="Genomic_DNA"/>
</dbReference>
<proteinExistence type="predicted"/>
<organism evidence="2 3">
    <name type="scientific">Neurospora hispaniola</name>
    <dbReference type="NCBI Taxonomy" id="588809"/>
    <lineage>
        <taxon>Eukaryota</taxon>
        <taxon>Fungi</taxon>
        <taxon>Dikarya</taxon>
        <taxon>Ascomycota</taxon>
        <taxon>Pezizomycotina</taxon>
        <taxon>Sordariomycetes</taxon>
        <taxon>Sordariomycetidae</taxon>
        <taxon>Sordariales</taxon>
        <taxon>Sordariaceae</taxon>
        <taxon>Neurospora</taxon>
    </lineage>
</organism>
<dbReference type="GeneID" id="87876056"/>
<feature type="compositionally biased region" description="Polar residues" evidence="1">
    <location>
        <begin position="75"/>
        <end position="84"/>
    </location>
</feature>
<evidence type="ECO:0000313" key="3">
    <source>
        <dbReference type="Proteomes" id="UP001285908"/>
    </source>
</evidence>
<feature type="region of interest" description="Disordered" evidence="1">
    <location>
        <begin position="190"/>
        <end position="224"/>
    </location>
</feature>
<comment type="caution">
    <text evidence="2">The sequence shown here is derived from an EMBL/GenBank/DDBJ whole genome shotgun (WGS) entry which is preliminary data.</text>
</comment>
<dbReference type="AlphaFoldDB" id="A0AAJ0I0A3"/>
<evidence type="ECO:0000313" key="2">
    <source>
        <dbReference type="EMBL" id="KAK3486021.1"/>
    </source>
</evidence>